<name>A0A6P7SP16_9MOLL</name>
<gene>
    <name evidence="4" type="primary">LOC115214628</name>
</gene>
<dbReference type="RefSeq" id="XP_029639616.1">
    <property type="nucleotide sequence ID" value="XM_029783756.2"/>
</dbReference>
<dbReference type="Gene3D" id="3.75.10.10">
    <property type="entry name" value="L-arginine/glycine Amidinotransferase, Chain A"/>
    <property type="match status" value="1"/>
</dbReference>
<dbReference type="GO" id="GO:0045429">
    <property type="term" value="P:positive regulation of nitric oxide biosynthetic process"/>
    <property type="evidence" value="ECO:0007669"/>
    <property type="project" value="TreeGrafter"/>
</dbReference>
<evidence type="ECO:0000313" key="3">
    <source>
        <dbReference type="Proteomes" id="UP000515154"/>
    </source>
</evidence>
<dbReference type="AlphaFoldDB" id="A0A6P7SP16"/>
<dbReference type="InterPro" id="IPR033199">
    <property type="entry name" value="DDAH-like"/>
</dbReference>
<accession>A0A6P7SP16</accession>
<comment type="similarity">
    <text evidence="1">Belongs to the DDAH family.</text>
</comment>
<dbReference type="PANTHER" id="PTHR12737">
    <property type="entry name" value="DIMETHYLARGININE DIMETHYLAMINOHYDROLASE"/>
    <property type="match status" value="1"/>
</dbReference>
<evidence type="ECO:0000256" key="1">
    <source>
        <dbReference type="ARBA" id="ARBA00008532"/>
    </source>
</evidence>
<evidence type="ECO:0000313" key="4">
    <source>
        <dbReference type="RefSeq" id="XP_029639616.1"/>
    </source>
</evidence>
<dbReference type="GO" id="GO:0016403">
    <property type="term" value="F:dimethylargininase activity"/>
    <property type="evidence" value="ECO:0007669"/>
    <property type="project" value="TreeGrafter"/>
</dbReference>
<keyword evidence="3" id="KW-1185">Reference proteome</keyword>
<dbReference type="GO" id="GO:0000052">
    <property type="term" value="P:citrulline metabolic process"/>
    <property type="evidence" value="ECO:0007669"/>
    <property type="project" value="TreeGrafter"/>
</dbReference>
<dbReference type="FunFam" id="3.75.10.10:FF:000004">
    <property type="entry name" value="N(G),N(G)-dimethylarginine dimethylaminohydrolase 1"/>
    <property type="match status" value="1"/>
</dbReference>
<organism evidence="3 4">
    <name type="scientific">Octopus sinensis</name>
    <name type="common">East Asian common octopus</name>
    <dbReference type="NCBI Taxonomy" id="2607531"/>
    <lineage>
        <taxon>Eukaryota</taxon>
        <taxon>Metazoa</taxon>
        <taxon>Spiralia</taxon>
        <taxon>Lophotrochozoa</taxon>
        <taxon>Mollusca</taxon>
        <taxon>Cephalopoda</taxon>
        <taxon>Coleoidea</taxon>
        <taxon>Octopodiformes</taxon>
        <taxon>Octopoda</taxon>
        <taxon>Incirrata</taxon>
        <taxon>Octopodidae</taxon>
        <taxon>Octopus</taxon>
    </lineage>
</organism>
<evidence type="ECO:0000256" key="2">
    <source>
        <dbReference type="ARBA" id="ARBA00022801"/>
    </source>
</evidence>
<proteinExistence type="inferred from homology"/>
<dbReference type="Proteomes" id="UP000515154">
    <property type="component" value="Linkage group LG1"/>
</dbReference>
<protein>
    <submittedName>
        <fullName evidence="4">N(G),N(G)-dimethylarginine dimethylaminohydrolase 1 isoform X1</fullName>
    </submittedName>
</protein>
<dbReference type="PANTHER" id="PTHR12737:SF9">
    <property type="entry name" value="DIMETHYLARGININASE"/>
    <property type="match status" value="1"/>
</dbReference>
<dbReference type="SUPFAM" id="SSF55909">
    <property type="entry name" value="Pentein"/>
    <property type="match status" value="1"/>
</dbReference>
<dbReference type="KEGG" id="osn:115214628"/>
<keyword evidence="2" id="KW-0378">Hydrolase</keyword>
<sequence length="300" mass="33822">MSFEYSRVLMRPVTEALVEKIRSIDSTVKLNLEKLQSEQNRLAEALKKRRINVVYLAASNNYPEGCFIEDCAVIIGDTALICRPADQSRRGEVGVIRKSLEKDFHLKVHDLKDPNALLDGGDVLFTGKEIFVGVGQNTNEAGAIAVARLYEDYSVISITLTSKLHLKNMISMAGTGVIVIGNSTESKHLYQQIKDLTSNTYYKLDLDSDIPANVLFANGAMIHRSRDEMGTTNCSILDEKIGYERDEVELREFDKLNRTLSSLCLFINRTKTTRQIMSDINDEDINSYSTLTRKGKDYYK</sequence>
<dbReference type="Pfam" id="PF19420">
    <property type="entry name" value="DDAH_eukar"/>
    <property type="match status" value="1"/>
</dbReference>
<dbReference type="GO" id="GO:0016597">
    <property type="term" value="F:amino acid binding"/>
    <property type="evidence" value="ECO:0007669"/>
    <property type="project" value="TreeGrafter"/>
</dbReference>
<dbReference type="GO" id="GO:0006525">
    <property type="term" value="P:arginine metabolic process"/>
    <property type="evidence" value="ECO:0007669"/>
    <property type="project" value="TreeGrafter"/>
</dbReference>
<reference evidence="4" key="1">
    <citation type="submission" date="2025-08" db="UniProtKB">
        <authorList>
            <consortium name="RefSeq"/>
        </authorList>
    </citation>
    <scope>IDENTIFICATION</scope>
</reference>